<feature type="domain" description="THAP-type" evidence="5">
    <location>
        <begin position="23"/>
        <end position="78"/>
    </location>
</feature>
<sequence length="92" mass="10799">MDVRYPVGILFPIDSKRENDSDQKIPRKNFVPSDRSVVCKKHFLKDYIIRYDYLPTNEGNQMCRGHPKLKNNAYPCIFSGFPKYLSEKTTPQ</sequence>
<evidence type="ECO:0000313" key="6">
    <source>
        <dbReference type="EMBL" id="KFM83508.1"/>
    </source>
</evidence>
<evidence type="ECO:0000256" key="1">
    <source>
        <dbReference type="ARBA" id="ARBA00022723"/>
    </source>
</evidence>
<dbReference type="InterPro" id="IPR006612">
    <property type="entry name" value="THAP_Znf"/>
</dbReference>
<reference evidence="6 7" key="1">
    <citation type="submission" date="2013-11" db="EMBL/GenBank/DDBJ databases">
        <title>Genome sequencing of Stegodyphus mimosarum.</title>
        <authorList>
            <person name="Bechsgaard J."/>
        </authorList>
    </citation>
    <scope>NUCLEOTIDE SEQUENCE [LARGE SCALE GENOMIC DNA]</scope>
</reference>
<evidence type="ECO:0000313" key="7">
    <source>
        <dbReference type="Proteomes" id="UP000054359"/>
    </source>
</evidence>
<dbReference type="OrthoDB" id="6434653at2759"/>
<evidence type="ECO:0000259" key="5">
    <source>
        <dbReference type="Pfam" id="PF05485"/>
    </source>
</evidence>
<gene>
    <name evidence="6" type="ORF">X975_19064</name>
</gene>
<feature type="non-terminal residue" evidence="6">
    <location>
        <position position="92"/>
    </location>
</feature>
<keyword evidence="2" id="KW-0863">Zinc-finger</keyword>
<evidence type="ECO:0000256" key="2">
    <source>
        <dbReference type="ARBA" id="ARBA00022771"/>
    </source>
</evidence>
<dbReference type="Pfam" id="PF05485">
    <property type="entry name" value="THAP"/>
    <property type="match status" value="1"/>
</dbReference>
<keyword evidence="4" id="KW-0238">DNA-binding</keyword>
<dbReference type="AlphaFoldDB" id="A0A087V1L9"/>
<keyword evidence="3" id="KW-0862">Zinc</keyword>
<organism evidence="6 7">
    <name type="scientific">Stegodyphus mimosarum</name>
    <name type="common">African social velvet spider</name>
    <dbReference type="NCBI Taxonomy" id="407821"/>
    <lineage>
        <taxon>Eukaryota</taxon>
        <taxon>Metazoa</taxon>
        <taxon>Ecdysozoa</taxon>
        <taxon>Arthropoda</taxon>
        <taxon>Chelicerata</taxon>
        <taxon>Arachnida</taxon>
        <taxon>Araneae</taxon>
        <taxon>Araneomorphae</taxon>
        <taxon>Entelegynae</taxon>
        <taxon>Eresoidea</taxon>
        <taxon>Eresidae</taxon>
        <taxon>Stegodyphus</taxon>
    </lineage>
</organism>
<accession>A0A087V1L9</accession>
<keyword evidence="1" id="KW-0479">Metal-binding</keyword>
<evidence type="ECO:0000256" key="3">
    <source>
        <dbReference type="ARBA" id="ARBA00022833"/>
    </source>
</evidence>
<dbReference type="EMBL" id="KL865382">
    <property type="protein sequence ID" value="KFM83508.1"/>
    <property type="molecule type" value="Genomic_DNA"/>
</dbReference>
<dbReference type="GO" id="GO:0003677">
    <property type="term" value="F:DNA binding"/>
    <property type="evidence" value="ECO:0007669"/>
    <property type="project" value="UniProtKB-KW"/>
</dbReference>
<keyword evidence="7" id="KW-1185">Reference proteome</keyword>
<dbReference type="Proteomes" id="UP000054359">
    <property type="component" value="Unassembled WGS sequence"/>
</dbReference>
<dbReference type="GO" id="GO:0008270">
    <property type="term" value="F:zinc ion binding"/>
    <property type="evidence" value="ECO:0007669"/>
    <property type="project" value="UniProtKB-KW"/>
</dbReference>
<dbReference type="SUPFAM" id="SSF57716">
    <property type="entry name" value="Glucocorticoid receptor-like (DNA-binding domain)"/>
    <property type="match status" value="1"/>
</dbReference>
<proteinExistence type="predicted"/>
<protein>
    <recommendedName>
        <fullName evidence="5">THAP-type domain-containing protein</fullName>
    </recommendedName>
</protein>
<evidence type="ECO:0000256" key="4">
    <source>
        <dbReference type="ARBA" id="ARBA00023125"/>
    </source>
</evidence>
<name>A0A087V1L9_STEMI</name>